<dbReference type="OrthoDB" id="803536at2"/>
<evidence type="ECO:0008006" key="3">
    <source>
        <dbReference type="Google" id="ProtNLM"/>
    </source>
</evidence>
<sequence length="168" mass="19204">MLSISLKSRKLQVAYLLFFTLNLLILTNSCSTTSDNPPAPVAVKDEAKGTWKVISSNTKYFEKHEYENVQLVNEINQDFSTVDYLVRFAETEVKVTAPGSEYIYPVDYTTAYAIGSQKAFVFNLENGDMIRENTVIIEDDEMTWITTEDYTDEGVIYKVVTTFFLEKI</sequence>
<reference evidence="1 2" key="1">
    <citation type="submission" date="2018-01" db="EMBL/GenBank/DDBJ databases">
        <authorList>
            <person name="Gaut B.S."/>
            <person name="Morton B.R."/>
            <person name="Clegg M.T."/>
            <person name="Duvall M.R."/>
        </authorList>
    </citation>
    <scope>NUCLEOTIDE SEQUENCE [LARGE SCALE GENOMIC DNA]</scope>
    <source>
        <strain evidence="1 2">HR-AV</strain>
    </source>
</reference>
<keyword evidence="2" id="KW-1185">Reference proteome</keyword>
<dbReference type="Proteomes" id="UP000236893">
    <property type="component" value="Unassembled WGS sequence"/>
</dbReference>
<gene>
    <name evidence="1" type="ORF">C3K47_14565</name>
</gene>
<proteinExistence type="predicted"/>
<dbReference type="RefSeq" id="WP_103789889.1">
    <property type="nucleotide sequence ID" value="NZ_PQVF01000010.1"/>
</dbReference>
<accession>A0A2S4ZZ82</accession>
<dbReference type="AlphaFoldDB" id="A0A2S4ZZ82"/>
<organism evidence="1 2">
    <name type="scientific">Solitalea longa</name>
    <dbReference type="NCBI Taxonomy" id="2079460"/>
    <lineage>
        <taxon>Bacteria</taxon>
        <taxon>Pseudomonadati</taxon>
        <taxon>Bacteroidota</taxon>
        <taxon>Sphingobacteriia</taxon>
        <taxon>Sphingobacteriales</taxon>
        <taxon>Sphingobacteriaceae</taxon>
        <taxon>Solitalea</taxon>
    </lineage>
</organism>
<evidence type="ECO:0000313" key="1">
    <source>
        <dbReference type="EMBL" id="POY35616.1"/>
    </source>
</evidence>
<dbReference type="EMBL" id="PQVF01000010">
    <property type="protein sequence ID" value="POY35616.1"/>
    <property type="molecule type" value="Genomic_DNA"/>
</dbReference>
<protein>
    <recommendedName>
        <fullName evidence="3">Lipocalin-like domain-containing protein</fullName>
    </recommendedName>
</protein>
<evidence type="ECO:0000313" key="2">
    <source>
        <dbReference type="Proteomes" id="UP000236893"/>
    </source>
</evidence>
<name>A0A2S4ZZ82_9SPHI</name>
<comment type="caution">
    <text evidence="1">The sequence shown here is derived from an EMBL/GenBank/DDBJ whole genome shotgun (WGS) entry which is preliminary data.</text>
</comment>